<dbReference type="Proteomes" id="UP000282574">
    <property type="component" value="Unassembled WGS sequence"/>
</dbReference>
<keyword evidence="1" id="KW-0472">Membrane</keyword>
<organism evidence="2 3">
    <name type="scientific">Chroococcidiopsis cubana SAG 39.79</name>
    <dbReference type="NCBI Taxonomy" id="388085"/>
    <lineage>
        <taxon>Bacteria</taxon>
        <taxon>Bacillati</taxon>
        <taxon>Cyanobacteriota</taxon>
        <taxon>Cyanophyceae</taxon>
        <taxon>Chroococcidiopsidales</taxon>
        <taxon>Chroococcidiopsidaceae</taxon>
        <taxon>Chroococcidiopsis</taxon>
    </lineage>
</organism>
<keyword evidence="1" id="KW-1133">Transmembrane helix</keyword>
<protein>
    <submittedName>
        <fullName evidence="2">Uncharacterized protein</fullName>
    </submittedName>
</protein>
<accession>A0AB37UBI8</accession>
<feature type="transmembrane region" description="Helical" evidence="1">
    <location>
        <begin position="16"/>
        <end position="36"/>
    </location>
</feature>
<evidence type="ECO:0000313" key="3">
    <source>
        <dbReference type="Proteomes" id="UP000282574"/>
    </source>
</evidence>
<dbReference type="AlphaFoldDB" id="A0AB37UBI8"/>
<gene>
    <name evidence="2" type="ORF">DSM107010_60590</name>
</gene>
<dbReference type="EMBL" id="RSCK01000099">
    <property type="protein sequence ID" value="RUT03335.1"/>
    <property type="molecule type" value="Genomic_DNA"/>
</dbReference>
<dbReference type="RefSeq" id="WP_106166096.1">
    <property type="nucleotide sequence ID" value="NZ_JAVKZF010000010.1"/>
</dbReference>
<keyword evidence="1" id="KW-0812">Transmembrane</keyword>
<evidence type="ECO:0000256" key="1">
    <source>
        <dbReference type="SAM" id="Phobius"/>
    </source>
</evidence>
<evidence type="ECO:0000313" key="2">
    <source>
        <dbReference type="EMBL" id="RUT03335.1"/>
    </source>
</evidence>
<comment type="caution">
    <text evidence="2">The sequence shown here is derived from an EMBL/GenBank/DDBJ whole genome shotgun (WGS) entry which is preliminary data.</text>
</comment>
<proteinExistence type="predicted"/>
<reference evidence="2 3" key="1">
    <citation type="journal article" date="2019" name="Genome Biol. Evol.">
        <title>Day and night: Metabolic profiles and evolutionary relationships of six axenic non-marine cyanobacteria.</title>
        <authorList>
            <person name="Will S.E."/>
            <person name="Henke P."/>
            <person name="Boedeker C."/>
            <person name="Huang S."/>
            <person name="Brinkmann H."/>
            <person name="Rohde M."/>
            <person name="Jarek M."/>
            <person name="Friedl T."/>
            <person name="Seufert S."/>
            <person name="Schumacher M."/>
            <person name="Overmann J."/>
            <person name="Neumann-Schaal M."/>
            <person name="Petersen J."/>
        </authorList>
    </citation>
    <scope>NUCLEOTIDE SEQUENCE [LARGE SCALE GENOMIC DNA]</scope>
    <source>
        <strain evidence="2 3">SAG 39.79</strain>
    </source>
</reference>
<sequence length="128" mass="14668">MRRTIERWLQVSGIEFWLPLPFVAAGFWFVCSLLAAQELSRSYSTKNKLQSDTQLEAKVSVNVLLINATINRTKGVTQVEVETAEPILKRLELELPAIEVERIETAIAQELGLSRQNIRQLVRYEIIE</sequence>
<keyword evidence="3" id="KW-1185">Reference proteome</keyword>
<name>A0AB37UBI8_9CYAN</name>